<sequence>MKRSEINQIILDGIKFFDEMKFKLPPFAYWSPSEWKEKNHEYDEIRENKLGWDITDFGSGNFYKTGLFLFTLRNGGADPQNQTKSYAEKIMIVRENQVTPYHFHWKKTEDIINRGGGNLMIKLYNSTKDGDFGSDPVMVHMDGRKFEVPAGTVLCLKPGESITLMPGQYHSFWGEPGCGQVLVGEVSECNDDASDNRFYEKIGRFPDIEEDEPPVYYLCNEYPLA</sequence>
<dbReference type="GO" id="GO:0046872">
    <property type="term" value="F:metal ion binding"/>
    <property type="evidence" value="ECO:0007669"/>
    <property type="project" value="UniProtKB-KW"/>
</dbReference>
<dbReference type="RefSeq" id="WP_103202191.1">
    <property type="nucleotide sequence ID" value="NZ_CVTD020000010.1"/>
</dbReference>
<dbReference type="AlphaFoldDB" id="A0A0H5SF30"/>
<dbReference type="Gene3D" id="2.60.120.10">
    <property type="entry name" value="Jelly Rolls"/>
    <property type="match status" value="1"/>
</dbReference>
<evidence type="ECO:0000313" key="9">
    <source>
        <dbReference type="EMBL" id="CRZ34077.1"/>
    </source>
</evidence>
<dbReference type="InterPro" id="IPR014710">
    <property type="entry name" value="RmlC-like_jellyroll"/>
</dbReference>
<dbReference type="InterPro" id="IPR010864">
    <property type="entry name" value="D-lyxose_isomer"/>
</dbReference>
<protein>
    <recommendedName>
        <fullName evidence="8">D-lyxose ketol-isomerase</fullName>
        <ecNumber evidence="8">5.3.1.15</ecNumber>
    </recommendedName>
</protein>
<organism evidence="9 10">
    <name type="scientific">Herbinix hemicellulosilytica</name>
    <dbReference type="NCBI Taxonomy" id="1564487"/>
    <lineage>
        <taxon>Bacteria</taxon>
        <taxon>Bacillati</taxon>
        <taxon>Bacillota</taxon>
        <taxon>Clostridia</taxon>
        <taxon>Lachnospirales</taxon>
        <taxon>Lachnospiraceae</taxon>
        <taxon>Herbinix</taxon>
    </lineage>
</organism>
<evidence type="ECO:0000256" key="5">
    <source>
        <dbReference type="ARBA" id="ARBA00023277"/>
    </source>
</evidence>
<keyword evidence="2" id="KW-0479">Metal-binding</keyword>
<gene>
    <name evidence="9" type="ORF">HHT355_0874</name>
</gene>
<evidence type="ECO:0000256" key="1">
    <source>
        <dbReference type="ARBA" id="ARBA00001936"/>
    </source>
</evidence>
<dbReference type="OrthoDB" id="27002at2"/>
<dbReference type="InterPro" id="IPR047581">
    <property type="entry name" value="EcSI_cupin"/>
</dbReference>
<keyword evidence="3" id="KW-0464">Manganese</keyword>
<accession>A0A0H5SF30</accession>
<evidence type="ECO:0000313" key="10">
    <source>
        <dbReference type="Proteomes" id="UP000236497"/>
    </source>
</evidence>
<dbReference type="GO" id="GO:0047828">
    <property type="term" value="F:D-lyxose ketol-isomerase activity"/>
    <property type="evidence" value="ECO:0007669"/>
    <property type="project" value="UniProtKB-EC"/>
</dbReference>
<comment type="similarity">
    <text evidence="7">Belongs to the D-lyxose ketol-isomerase family.</text>
</comment>
<evidence type="ECO:0000256" key="6">
    <source>
        <dbReference type="ARBA" id="ARBA00044907"/>
    </source>
</evidence>
<keyword evidence="10" id="KW-1185">Reference proteome</keyword>
<comment type="catalytic activity">
    <reaction evidence="6">
        <text>D-lyxose = D-xylulose</text>
        <dbReference type="Rhea" id="RHEA:14201"/>
        <dbReference type="ChEBI" id="CHEBI:16789"/>
        <dbReference type="ChEBI" id="CHEBI:17140"/>
        <dbReference type="EC" id="5.3.1.15"/>
    </reaction>
</comment>
<keyword evidence="4" id="KW-0413">Isomerase</keyword>
<dbReference type="EMBL" id="CVTD020000010">
    <property type="protein sequence ID" value="CRZ34077.1"/>
    <property type="molecule type" value="Genomic_DNA"/>
</dbReference>
<evidence type="ECO:0000256" key="3">
    <source>
        <dbReference type="ARBA" id="ARBA00023211"/>
    </source>
</evidence>
<dbReference type="CDD" id="cd20309">
    <property type="entry name" value="cupin_EcSI"/>
    <property type="match status" value="1"/>
</dbReference>
<comment type="cofactor">
    <cofactor evidence="1">
        <name>Mn(2+)</name>
        <dbReference type="ChEBI" id="CHEBI:29035"/>
    </cofactor>
</comment>
<dbReference type="EC" id="5.3.1.15" evidence="8"/>
<evidence type="ECO:0000256" key="8">
    <source>
        <dbReference type="ARBA" id="ARBA00044972"/>
    </source>
</evidence>
<evidence type="ECO:0000256" key="7">
    <source>
        <dbReference type="ARBA" id="ARBA00044951"/>
    </source>
</evidence>
<keyword evidence="5" id="KW-0119">Carbohydrate metabolism</keyword>
<name>A0A0H5SF30_HERHM</name>
<evidence type="ECO:0000256" key="2">
    <source>
        <dbReference type="ARBA" id="ARBA00022723"/>
    </source>
</evidence>
<dbReference type="Proteomes" id="UP000236497">
    <property type="component" value="Unassembled WGS sequence"/>
</dbReference>
<evidence type="ECO:0000256" key="4">
    <source>
        <dbReference type="ARBA" id="ARBA00023235"/>
    </source>
</evidence>
<reference evidence="9 10" key="1">
    <citation type="submission" date="2015-06" db="EMBL/GenBank/DDBJ databases">
        <authorList>
            <person name="Wibberg Daniel"/>
        </authorList>
    </citation>
    <scope>NUCLEOTIDE SEQUENCE [LARGE SCALE GENOMIC DNA]</scope>
    <source>
        <strain evidence="9 10">T3/55T</strain>
    </source>
</reference>
<proteinExistence type="inferred from homology"/>
<dbReference type="Pfam" id="PF07385">
    <property type="entry name" value="Lyx_isomer"/>
    <property type="match status" value="1"/>
</dbReference>